<dbReference type="PANTHER" id="PTHR30634:SF14">
    <property type="match status" value="1"/>
</dbReference>
<organism evidence="2 3">
    <name type="scientific">Parathalassolituus penaei</name>
    <dbReference type="NCBI Taxonomy" id="2997323"/>
    <lineage>
        <taxon>Bacteria</taxon>
        <taxon>Pseudomonadati</taxon>
        <taxon>Pseudomonadota</taxon>
        <taxon>Gammaproteobacteria</taxon>
        <taxon>Oceanospirillales</taxon>
        <taxon>Oceanospirillaceae</taxon>
        <taxon>Parathalassolituus</taxon>
    </lineage>
</organism>
<protein>
    <submittedName>
        <fullName evidence="2">DUF5682 family protein</fullName>
    </submittedName>
</protein>
<dbReference type="InterPro" id="IPR050458">
    <property type="entry name" value="LolB"/>
</dbReference>
<feature type="compositionally biased region" description="Acidic residues" evidence="1">
    <location>
        <begin position="143"/>
        <end position="164"/>
    </location>
</feature>
<dbReference type="EMBL" id="JAPNOA010000019">
    <property type="protein sequence ID" value="MCY0964865.1"/>
    <property type="molecule type" value="Genomic_DNA"/>
</dbReference>
<dbReference type="AlphaFoldDB" id="A0A9X3IS32"/>
<dbReference type="PANTHER" id="PTHR30634">
    <property type="entry name" value="OUTER MEMBRANE LOLAB LIPOPROTEIN INSERTION APPARATUS"/>
    <property type="match status" value="1"/>
</dbReference>
<feature type="compositionally biased region" description="Low complexity" evidence="1">
    <location>
        <begin position="124"/>
        <end position="142"/>
    </location>
</feature>
<sequence length="809" mass="89868">MDDQVALLGIRHHGPGCAHALRLALQQLQPDVILLEGAEELDSSWPLMASAGMKPPVAQLVYDPKQPQRCVIYPWAEFSPEWQAMRYASEQGIPLRMIDLPAGIRLAAEDNPEKADADANSEPDTQADAQAAATSEPVSADVSEAEEELAEEELAEEEQADEYAEPLPNSSQMLDRISASAGFADHEVWWDASIERHSGNLAMFEALQELMTEARNQYEQELQQREHFTPAQQQHLQLEQQREAWMRTQLRKARKEFQRIVVICGAWHVPALAAKVAVKDDNAVLKGLKKQKLEVAWVPYNFQRLSQDSGYGAGVESPAWYQHLFSHHQSGSDAEQTSIQWLIRTAGILRQHGFDCSSAHVIEAVRLAMNLAALRGQATPGLQEMLDATRSVMTEGRQGPLDQIFDRLVIGDCLGELPAEIPSLPIEQDLDAEIRRLRLKKLSTQELLSLDLRKDSGLERSQLLHRLQVLDIPWGKHRHSSGTGTFKEDWLLQWQPEFAISLLDASLLGNTVLLASQKRLVEQLADSQQVADVVELINRMLLCHLPDAVHSAVEHLQSIAAVSADLQDMMSALLPLVQLMRYGSVRKLDADALDHVVDSMIIRICNGLTSASACLDRDSSYRMLEAMEALHSAIKLLDSPDYNQRWIQALADVSVFDGVHAVLRGRSSRMLHDQQGISDETLNQRFRLNVSACADPEQAAAWVEGLLLNAAAAVLYDDVLFSLLDDWLMQLADDDYLRVLPMLRRSLSEFSSTELQQIGDRVLQGSHSSHDLLACDYSDELAQQAIATLSRLLGLGSTPISAATTGVTP</sequence>
<dbReference type="RefSeq" id="WP_283173081.1">
    <property type="nucleotide sequence ID" value="NZ_JAPNOA010000019.1"/>
</dbReference>
<evidence type="ECO:0000313" key="3">
    <source>
        <dbReference type="Proteomes" id="UP001150830"/>
    </source>
</evidence>
<reference evidence="2" key="1">
    <citation type="submission" date="2022-11" db="EMBL/GenBank/DDBJ databases">
        <title>Parathalassolutuus dongxingensis gen. nov., sp. nov., a novel member of family Oceanospirillaceae isolated from a coastal shrimp pond in Guangxi, China.</title>
        <authorList>
            <person name="Chen H."/>
        </authorList>
    </citation>
    <scope>NUCLEOTIDE SEQUENCE</scope>
    <source>
        <strain evidence="2">G-43</strain>
    </source>
</reference>
<dbReference type="Proteomes" id="UP001150830">
    <property type="component" value="Unassembled WGS sequence"/>
</dbReference>
<comment type="caution">
    <text evidence="2">The sequence shown here is derived from an EMBL/GenBank/DDBJ whole genome shotgun (WGS) entry which is preliminary data.</text>
</comment>
<evidence type="ECO:0000313" key="2">
    <source>
        <dbReference type="EMBL" id="MCY0964865.1"/>
    </source>
</evidence>
<evidence type="ECO:0000256" key="1">
    <source>
        <dbReference type="SAM" id="MobiDB-lite"/>
    </source>
</evidence>
<dbReference type="InterPro" id="IPR043737">
    <property type="entry name" value="DUF5682"/>
</dbReference>
<name>A0A9X3IS32_9GAMM</name>
<proteinExistence type="predicted"/>
<gene>
    <name evidence="2" type="ORF">OUO13_06680</name>
</gene>
<dbReference type="Pfam" id="PF18934">
    <property type="entry name" value="DUF5682"/>
    <property type="match status" value="1"/>
</dbReference>
<feature type="region of interest" description="Disordered" evidence="1">
    <location>
        <begin position="111"/>
        <end position="167"/>
    </location>
</feature>
<accession>A0A9X3IS32</accession>
<keyword evidence="3" id="KW-1185">Reference proteome</keyword>